<sequence length="87" mass="10562">MHILYHKDFKKDYKKAPKKVREQFKERRTLFEQDRAHPLLEDHPLKQNWQGTRSFNINCDWRVVYRLLAEGVVEIVAMGTHHQLYGK</sequence>
<dbReference type="Proteomes" id="UP000230833">
    <property type="component" value="Unassembled WGS sequence"/>
</dbReference>
<evidence type="ECO:0000313" key="3">
    <source>
        <dbReference type="Proteomes" id="UP000230833"/>
    </source>
</evidence>
<evidence type="ECO:0008006" key="4">
    <source>
        <dbReference type="Google" id="ProtNLM"/>
    </source>
</evidence>
<dbReference type="InterPro" id="IPR035093">
    <property type="entry name" value="RelE/ParE_toxin_dom_sf"/>
</dbReference>
<name>A0A2H0RLA6_9BACT</name>
<dbReference type="SUPFAM" id="SSF143011">
    <property type="entry name" value="RelE-like"/>
    <property type="match status" value="1"/>
</dbReference>
<reference evidence="2 3" key="1">
    <citation type="submission" date="2017-09" db="EMBL/GenBank/DDBJ databases">
        <title>Depth-based differentiation of microbial function through sediment-hosted aquifers and enrichment of novel symbionts in the deep terrestrial subsurface.</title>
        <authorList>
            <person name="Probst A.J."/>
            <person name="Ladd B."/>
            <person name="Jarett J.K."/>
            <person name="Geller-Mcgrath D.E."/>
            <person name="Sieber C.M."/>
            <person name="Emerson J.B."/>
            <person name="Anantharaman K."/>
            <person name="Thomas B.C."/>
            <person name="Malmstrom R."/>
            <person name="Stieglmeier M."/>
            <person name="Klingl A."/>
            <person name="Woyke T."/>
            <person name="Ryan C.M."/>
            <person name="Banfield J.F."/>
        </authorList>
    </citation>
    <scope>NUCLEOTIDE SEQUENCE [LARGE SCALE GENOMIC DNA]</scope>
    <source>
        <strain evidence="2">CG10_big_fil_rev_8_21_14_0_10_45_14</strain>
    </source>
</reference>
<dbReference type="EMBL" id="PCYL01000028">
    <property type="protein sequence ID" value="PIR46794.1"/>
    <property type="molecule type" value="Genomic_DNA"/>
</dbReference>
<protein>
    <recommendedName>
        <fullName evidence="4">Type II toxin-antitoxin system mRNA interferase toxin, RelE/StbE family</fullName>
    </recommendedName>
</protein>
<dbReference type="InterPro" id="IPR004386">
    <property type="entry name" value="Toxin_YafQ-like"/>
</dbReference>
<dbReference type="InterPro" id="IPR007712">
    <property type="entry name" value="RelE/ParE_toxin"/>
</dbReference>
<gene>
    <name evidence="2" type="ORF">COV07_02325</name>
</gene>
<organism evidence="2 3">
    <name type="scientific">Candidatus Vogelbacteria bacterium CG10_big_fil_rev_8_21_14_0_10_45_14</name>
    <dbReference type="NCBI Taxonomy" id="1975042"/>
    <lineage>
        <taxon>Bacteria</taxon>
        <taxon>Candidatus Vogeliibacteriota</taxon>
    </lineage>
</organism>
<dbReference type="Gene3D" id="3.30.2310.20">
    <property type="entry name" value="RelE-like"/>
    <property type="match status" value="1"/>
</dbReference>
<keyword evidence="1" id="KW-1277">Toxin-antitoxin system</keyword>
<proteinExistence type="predicted"/>
<accession>A0A2H0RLA6</accession>
<dbReference type="AlphaFoldDB" id="A0A2H0RLA6"/>
<dbReference type="NCBIfam" id="TIGR02385">
    <property type="entry name" value="RelE_StbE"/>
    <property type="match status" value="1"/>
</dbReference>
<evidence type="ECO:0000256" key="1">
    <source>
        <dbReference type="ARBA" id="ARBA00022649"/>
    </source>
</evidence>
<dbReference type="Pfam" id="PF15738">
    <property type="entry name" value="YafQ_toxin"/>
    <property type="match status" value="1"/>
</dbReference>
<evidence type="ECO:0000313" key="2">
    <source>
        <dbReference type="EMBL" id="PIR46794.1"/>
    </source>
</evidence>
<comment type="caution">
    <text evidence="2">The sequence shown here is derived from an EMBL/GenBank/DDBJ whole genome shotgun (WGS) entry which is preliminary data.</text>
</comment>